<organism evidence="7">
    <name type="scientific">Photinus pyralis</name>
    <name type="common">Common eastern firefly</name>
    <name type="synonym">Lampyris pyralis</name>
    <dbReference type="NCBI Taxonomy" id="7054"/>
    <lineage>
        <taxon>Eukaryota</taxon>
        <taxon>Metazoa</taxon>
        <taxon>Ecdysozoa</taxon>
        <taxon>Arthropoda</taxon>
        <taxon>Hexapoda</taxon>
        <taxon>Insecta</taxon>
        <taxon>Pterygota</taxon>
        <taxon>Neoptera</taxon>
        <taxon>Endopterygota</taxon>
        <taxon>Coleoptera</taxon>
        <taxon>Polyphaga</taxon>
        <taxon>Elateriformia</taxon>
        <taxon>Elateroidea</taxon>
        <taxon>Lampyridae</taxon>
        <taxon>Lampyrinae</taxon>
        <taxon>Photinus</taxon>
    </lineage>
</organism>
<dbReference type="EMBL" id="GEZM01026139">
    <property type="protein sequence ID" value="JAV87216.1"/>
    <property type="molecule type" value="Transcribed_RNA"/>
</dbReference>
<dbReference type="PANTHER" id="PTHR46600:SF11">
    <property type="entry name" value="THAP DOMAIN-CONTAINING PROTEIN 10"/>
    <property type="match status" value="1"/>
</dbReference>
<keyword evidence="2 5" id="KW-0863">Zinc-finger</keyword>
<dbReference type="GO" id="GO:0043565">
    <property type="term" value="F:sequence-specific DNA binding"/>
    <property type="evidence" value="ECO:0007669"/>
    <property type="project" value="InterPro"/>
</dbReference>
<dbReference type="AlphaFoldDB" id="A0A1Y1MT91"/>
<evidence type="ECO:0000256" key="2">
    <source>
        <dbReference type="ARBA" id="ARBA00022771"/>
    </source>
</evidence>
<proteinExistence type="predicted"/>
<dbReference type="PROSITE" id="PS50950">
    <property type="entry name" value="ZF_THAP"/>
    <property type="match status" value="1"/>
</dbReference>
<dbReference type="SMART" id="SM00980">
    <property type="entry name" value="THAP"/>
    <property type="match status" value="1"/>
</dbReference>
<accession>A0A1Y1MT91</accession>
<reference evidence="7" key="1">
    <citation type="journal article" date="2016" name="Sci. Rep.">
        <title>Molecular characterization of firefly nuptial gifts: a multi-omics approach sheds light on postcopulatory sexual selection.</title>
        <authorList>
            <person name="Al-Wathiqui N."/>
            <person name="Fallon T.R."/>
            <person name="South A."/>
            <person name="Weng J.K."/>
            <person name="Lewis S.M."/>
        </authorList>
    </citation>
    <scope>NUCLEOTIDE SEQUENCE</scope>
</reference>
<dbReference type="InterPro" id="IPR026516">
    <property type="entry name" value="THAP1/10"/>
</dbReference>
<protein>
    <recommendedName>
        <fullName evidence="6">THAP-type domain-containing protein</fullName>
    </recommendedName>
</protein>
<sequence>MERTCSMIGCNNTNDNLSADHFFQFPSDFDLCLTWVENCKTPQIFEDFVFGGALPCLKRFMCYHHFSTDDFVDPERINLGLKPSAVPHYFPLKQDQRWEECYIKDEVCCEDNDESWEDVIDNETNEVDNYIRTWTDPTTATTPNEEQQETKSRYPFFYKKRNQVGVVLLLPTK</sequence>
<keyword evidence="3" id="KW-0862">Zinc</keyword>
<keyword evidence="4 5" id="KW-0238">DNA-binding</keyword>
<dbReference type="InterPro" id="IPR006612">
    <property type="entry name" value="THAP_Znf"/>
</dbReference>
<evidence type="ECO:0000256" key="3">
    <source>
        <dbReference type="ARBA" id="ARBA00022833"/>
    </source>
</evidence>
<evidence type="ECO:0000256" key="4">
    <source>
        <dbReference type="ARBA" id="ARBA00023125"/>
    </source>
</evidence>
<evidence type="ECO:0000313" key="7">
    <source>
        <dbReference type="EMBL" id="JAV87216.1"/>
    </source>
</evidence>
<dbReference type="SUPFAM" id="SSF57716">
    <property type="entry name" value="Glucocorticoid receptor-like (DNA-binding domain)"/>
    <property type="match status" value="1"/>
</dbReference>
<dbReference type="GO" id="GO:0008270">
    <property type="term" value="F:zinc ion binding"/>
    <property type="evidence" value="ECO:0007669"/>
    <property type="project" value="UniProtKB-KW"/>
</dbReference>
<name>A0A1Y1MT91_PHOPY</name>
<feature type="domain" description="THAP-type" evidence="6">
    <location>
        <begin position="1"/>
        <end position="90"/>
    </location>
</feature>
<evidence type="ECO:0000256" key="1">
    <source>
        <dbReference type="ARBA" id="ARBA00022723"/>
    </source>
</evidence>
<keyword evidence="1" id="KW-0479">Metal-binding</keyword>
<dbReference type="PANTHER" id="PTHR46600">
    <property type="entry name" value="THAP DOMAIN-CONTAINING"/>
    <property type="match status" value="1"/>
</dbReference>
<evidence type="ECO:0000256" key="5">
    <source>
        <dbReference type="PROSITE-ProRule" id="PRU00309"/>
    </source>
</evidence>
<evidence type="ECO:0000259" key="6">
    <source>
        <dbReference type="PROSITE" id="PS50950"/>
    </source>
</evidence>
<dbReference type="Pfam" id="PF05485">
    <property type="entry name" value="THAP"/>
    <property type="match status" value="1"/>
</dbReference>